<dbReference type="AlphaFoldDB" id="A0A6V7HEM6"/>
<dbReference type="InterPro" id="IPR013918">
    <property type="entry name" value="Nucleotide_exch_fac_Fes1"/>
</dbReference>
<dbReference type="Gene3D" id="1.25.10.10">
    <property type="entry name" value="Leucine-rich Repeat Variant"/>
    <property type="match status" value="1"/>
</dbReference>
<protein>
    <recommendedName>
        <fullName evidence="3">Nucleotide exchange factor Fes1 domain-containing protein</fullName>
    </recommendedName>
</protein>
<name>A0A6V7HEM6_9HYME</name>
<feature type="region of interest" description="Disordered" evidence="2">
    <location>
        <begin position="1"/>
        <end position="50"/>
    </location>
</feature>
<dbReference type="InterPro" id="IPR016024">
    <property type="entry name" value="ARM-type_fold"/>
</dbReference>
<sequence length="396" mass="44923">SQRSDSRENTDEQPRVNSSTRPLSIEGPSNVNNAHPQVFEPLPNQPRQPTNLQGLLRFAMEATNSQNVASNTQFQSLDEERREFLKQTLSSLSCNVIEELQRTIKLLSNVIDLRPDDDTSEHESALERIADFVDNIDIANDFYKIGGFSIFGPCLNSPHSSIRWRAADLIAELAQNNPFCQEKFLETGLFPTLLNMIDTDPAESVRIKALYAVSCKYETFTQIAGTFICSIHTHISILTFIYNKYDTGIVREHPISLTYMDLNDGYSVLLRAIQSPIKKLQIKSAFLLSSLCNKENVNNLKLSLVNMGLIEQATGLLAIGDLLPEIRDQLLNILDGLTNDDFIPALKECRRSELGLQSTLERYIRDLKQEENFDQIDVCYRLLKKVFSDQDTNQER</sequence>
<dbReference type="InterPro" id="IPR011989">
    <property type="entry name" value="ARM-like"/>
</dbReference>
<dbReference type="SUPFAM" id="SSF48371">
    <property type="entry name" value="ARM repeat"/>
    <property type="match status" value="1"/>
</dbReference>
<feature type="compositionally biased region" description="Polar residues" evidence="2">
    <location>
        <begin position="15"/>
        <end position="35"/>
    </location>
</feature>
<evidence type="ECO:0000256" key="1">
    <source>
        <dbReference type="ARBA" id="ARBA00022737"/>
    </source>
</evidence>
<dbReference type="OrthoDB" id="10250458at2759"/>
<feature type="domain" description="Nucleotide exchange factor Fes1" evidence="3">
    <location>
        <begin position="52"/>
        <end position="141"/>
    </location>
</feature>
<dbReference type="EMBL" id="CAJDYZ010010945">
    <property type="protein sequence ID" value="CAD1478666.1"/>
    <property type="molecule type" value="Genomic_DNA"/>
</dbReference>
<proteinExistence type="predicted"/>
<feature type="non-terminal residue" evidence="4">
    <location>
        <position position="396"/>
    </location>
</feature>
<keyword evidence="5" id="KW-1185">Reference proteome</keyword>
<evidence type="ECO:0000313" key="5">
    <source>
        <dbReference type="Proteomes" id="UP000752696"/>
    </source>
</evidence>
<dbReference type="GO" id="GO:0000774">
    <property type="term" value="F:adenyl-nucleotide exchange factor activity"/>
    <property type="evidence" value="ECO:0007669"/>
    <property type="project" value="TreeGrafter"/>
</dbReference>
<dbReference type="PANTHER" id="PTHR19316:SF18">
    <property type="entry name" value="HSP70-BINDING PROTEIN 1"/>
    <property type="match status" value="1"/>
</dbReference>
<evidence type="ECO:0000259" key="3">
    <source>
        <dbReference type="Pfam" id="PF08609"/>
    </source>
</evidence>
<dbReference type="PANTHER" id="PTHR19316">
    <property type="entry name" value="PROTEIN FOLDING REGULATOR"/>
    <property type="match status" value="1"/>
</dbReference>
<organism evidence="4 5">
    <name type="scientific">Heterotrigona itama</name>
    <dbReference type="NCBI Taxonomy" id="395501"/>
    <lineage>
        <taxon>Eukaryota</taxon>
        <taxon>Metazoa</taxon>
        <taxon>Ecdysozoa</taxon>
        <taxon>Arthropoda</taxon>
        <taxon>Hexapoda</taxon>
        <taxon>Insecta</taxon>
        <taxon>Pterygota</taxon>
        <taxon>Neoptera</taxon>
        <taxon>Endopterygota</taxon>
        <taxon>Hymenoptera</taxon>
        <taxon>Apocrita</taxon>
        <taxon>Aculeata</taxon>
        <taxon>Apoidea</taxon>
        <taxon>Anthophila</taxon>
        <taxon>Apidae</taxon>
        <taxon>Heterotrigona</taxon>
    </lineage>
</organism>
<dbReference type="Proteomes" id="UP000752696">
    <property type="component" value="Unassembled WGS sequence"/>
</dbReference>
<accession>A0A6V7HEM6</accession>
<reference evidence="4" key="1">
    <citation type="submission" date="2020-07" db="EMBL/GenBank/DDBJ databases">
        <authorList>
            <person name="Nazaruddin N."/>
        </authorList>
    </citation>
    <scope>NUCLEOTIDE SEQUENCE</scope>
</reference>
<dbReference type="InterPro" id="IPR050693">
    <property type="entry name" value="Hsp70_NEF-Inhibitors"/>
</dbReference>
<keyword evidence="1" id="KW-0677">Repeat</keyword>
<gene>
    <name evidence="4" type="ORF">MHI_LOCUS808336</name>
</gene>
<evidence type="ECO:0000313" key="4">
    <source>
        <dbReference type="EMBL" id="CAD1478666.1"/>
    </source>
</evidence>
<feature type="compositionally biased region" description="Basic and acidic residues" evidence="2">
    <location>
        <begin position="1"/>
        <end position="14"/>
    </location>
</feature>
<dbReference type="Pfam" id="PF08609">
    <property type="entry name" value="Fes1"/>
    <property type="match status" value="1"/>
</dbReference>
<evidence type="ECO:0000256" key="2">
    <source>
        <dbReference type="SAM" id="MobiDB-lite"/>
    </source>
</evidence>
<comment type="caution">
    <text evidence="4">The sequence shown here is derived from an EMBL/GenBank/DDBJ whole genome shotgun (WGS) entry which is preliminary data.</text>
</comment>
<dbReference type="GO" id="GO:0005783">
    <property type="term" value="C:endoplasmic reticulum"/>
    <property type="evidence" value="ECO:0007669"/>
    <property type="project" value="TreeGrafter"/>
</dbReference>